<evidence type="ECO:0000313" key="1">
    <source>
        <dbReference type="EMBL" id="MBK3495170.1"/>
    </source>
</evidence>
<dbReference type="CDD" id="cd02019">
    <property type="entry name" value="NK"/>
    <property type="match status" value="1"/>
</dbReference>
<dbReference type="RefSeq" id="WP_200748938.1">
    <property type="nucleotide sequence ID" value="NZ_JAEOAH010000011.1"/>
</dbReference>
<sequence>MEIFSLSGPSGTGKSSAAIEFAHIHQIEAIIDDGLLIVNGEKAAGTSAKFEKSVFKAVKRAIFMDSDHLRDVQEAIDHHQLQKLLLIGTSDKMTMQIAERLNRGEVAHFYYISDLRSSIEMKLAKFIRKTEGKHIMPIPVKQVEQNFFKRFIQKGVEIFTSKREKIGETTIVQPDFHDETIVIQKRAFTDIVKITCDLSPYIARCNKIHYHHLPLPMVHITVILNGPIDYSVPNAMLTLQKEIAKQFDKHFDLELAEIRMTVNQIQMS</sequence>
<name>A0ABS1H6X5_9BACL</name>
<keyword evidence="2" id="KW-1185">Reference proteome</keyword>
<evidence type="ECO:0000313" key="2">
    <source>
        <dbReference type="Proteomes" id="UP000618943"/>
    </source>
</evidence>
<dbReference type="InterPro" id="IPR027417">
    <property type="entry name" value="P-loop_NTPase"/>
</dbReference>
<organism evidence="1 2">
    <name type="scientific">Viridibacillus soli</name>
    <dbReference type="NCBI Taxonomy" id="2798301"/>
    <lineage>
        <taxon>Bacteria</taxon>
        <taxon>Bacillati</taxon>
        <taxon>Bacillota</taxon>
        <taxon>Bacilli</taxon>
        <taxon>Bacillales</taxon>
        <taxon>Caryophanaceae</taxon>
        <taxon>Viridibacillus</taxon>
    </lineage>
</organism>
<protein>
    <recommendedName>
        <fullName evidence="3">AAA+ ATPase domain-containing protein</fullName>
    </recommendedName>
</protein>
<accession>A0ABS1H6X5</accession>
<evidence type="ECO:0008006" key="3">
    <source>
        <dbReference type="Google" id="ProtNLM"/>
    </source>
</evidence>
<comment type="caution">
    <text evidence="1">The sequence shown here is derived from an EMBL/GenBank/DDBJ whole genome shotgun (WGS) entry which is preliminary data.</text>
</comment>
<gene>
    <name evidence="1" type="ORF">JFL43_09940</name>
</gene>
<proteinExistence type="predicted"/>
<dbReference type="EMBL" id="JAEOAH010000011">
    <property type="protein sequence ID" value="MBK3495170.1"/>
    <property type="molecule type" value="Genomic_DNA"/>
</dbReference>
<dbReference type="SUPFAM" id="SSF52540">
    <property type="entry name" value="P-loop containing nucleoside triphosphate hydrolases"/>
    <property type="match status" value="1"/>
</dbReference>
<reference evidence="1 2" key="1">
    <citation type="submission" date="2020-12" db="EMBL/GenBank/DDBJ databases">
        <title>YIM B01967 draft genome.</title>
        <authorList>
            <person name="Yan X."/>
        </authorList>
    </citation>
    <scope>NUCLEOTIDE SEQUENCE [LARGE SCALE GENOMIC DNA]</scope>
    <source>
        <strain evidence="1 2">YIM B01967</strain>
    </source>
</reference>
<dbReference type="Proteomes" id="UP000618943">
    <property type="component" value="Unassembled WGS sequence"/>
</dbReference>